<feature type="signal peptide" evidence="1">
    <location>
        <begin position="1"/>
        <end position="20"/>
    </location>
</feature>
<dbReference type="OrthoDB" id="8455773at2"/>
<gene>
    <name evidence="2" type="ORF">AU467_23780</name>
</gene>
<dbReference type="Proteomes" id="UP000053176">
    <property type="component" value="Unassembled WGS sequence"/>
</dbReference>
<proteinExistence type="predicted"/>
<sequence length="157" mass="16895">MKALTLSILIVGLTTIPALSETMPKGAAPVTSADISSMFGGRTYTFKEKAANGKTVNISWFLGTDGKMLGYTGNGPSYAVGTWTASDGKLCVSNKWKGSWGESTSGDCQLWARDTKNPKKLYRAEITKGGDYTAYKPNLKVGDSISKEIEALKRKLK</sequence>
<name>A0A124GG74_RHILI</name>
<feature type="chain" id="PRO_5007172274" description="DUF995 domain-containing protein" evidence="1">
    <location>
        <begin position="21"/>
        <end position="157"/>
    </location>
</feature>
<accession>A0A124GG74</accession>
<protein>
    <recommendedName>
        <fullName evidence="4">DUF995 domain-containing protein</fullName>
    </recommendedName>
</protein>
<reference evidence="2 3" key="1">
    <citation type="submission" date="2015-12" db="EMBL/GenBank/DDBJ databases">
        <title>Draft genome sequence of Mesorhizobium sp. UFLA 01-765, a multitolerant efficient symbiont and plant-growth promoting strain isolated from Zn-mining soil using Leucaena leucocephala as a trap plant.</title>
        <authorList>
            <person name="Rangel W.M."/>
            <person name="Thijs S."/>
            <person name="Longatti S.M."/>
            <person name="Moreira F.M."/>
            <person name="Weyens N."/>
            <person name="Vangronsveld J."/>
            <person name="Van Hamme J.D."/>
            <person name="Bottos E.M."/>
            <person name="Rineau F."/>
        </authorList>
    </citation>
    <scope>NUCLEOTIDE SEQUENCE [LARGE SCALE GENOMIC DNA]</scope>
    <source>
        <strain evidence="2 3">UFLA 01-765</strain>
    </source>
</reference>
<dbReference type="Pfam" id="PF06191">
    <property type="entry name" value="DUF995"/>
    <property type="match status" value="1"/>
</dbReference>
<organism evidence="2 3">
    <name type="scientific">Rhizobium loti</name>
    <name type="common">Mesorhizobium loti</name>
    <dbReference type="NCBI Taxonomy" id="381"/>
    <lineage>
        <taxon>Bacteria</taxon>
        <taxon>Pseudomonadati</taxon>
        <taxon>Pseudomonadota</taxon>
        <taxon>Alphaproteobacteria</taxon>
        <taxon>Hyphomicrobiales</taxon>
        <taxon>Phyllobacteriaceae</taxon>
        <taxon>Mesorhizobium</taxon>
    </lineage>
</organism>
<evidence type="ECO:0000256" key="1">
    <source>
        <dbReference type="SAM" id="SignalP"/>
    </source>
</evidence>
<keyword evidence="1" id="KW-0732">Signal</keyword>
<evidence type="ECO:0008006" key="4">
    <source>
        <dbReference type="Google" id="ProtNLM"/>
    </source>
</evidence>
<dbReference type="EMBL" id="LPWA01000111">
    <property type="protein sequence ID" value="KUM25882.1"/>
    <property type="molecule type" value="Genomic_DNA"/>
</dbReference>
<evidence type="ECO:0000313" key="2">
    <source>
        <dbReference type="EMBL" id="KUM25882.1"/>
    </source>
</evidence>
<dbReference type="InterPro" id="IPR009337">
    <property type="entry name" value="DUF995"/>
</dbReference>
<dbReference type="AlphaFoldDB" id="A0A124GG74"/>
<evidence type="ECO:0000313" key="3">
    <source>
        <dbReference type="Proteomes" id="UP000053176"/>
    </source>
</evidence>
<comment type="caution">
    <text evidence="2">The sequence shown here is derived from an EMBL/GenBank/DDBJ whole genome shotgun (WGS) entry which is preliminary data.</text>
</comment>